<evidence type="ECO:0008006" key="4">
    <source>
        <dbReference type="Google" id="ProtNLM"/>
    </source>
</evidence>
<reference evidence="2 3" key="1">
    <citation type="journal article" date="2014" name="Agronomy (Basel)">
        <title>A Draft Genome Sequence for Ensete ventricosum, the Drought-Tolerant Tree Against Hunger.</title>
        <authorList>
            <person name="Harrison J."/>
            <person name="Moore K.A."/>
            <person name="Paszkiewicz K."/>
            <person name="Jones T."/>
            <person name="Grant M."/>
            <person name="Ambacheew D."/>
            <person name="Muzemil S."/>
            <person name="Studholme D.J."/>
        </authorList>
    </citation>
    <scope>NUCLEOTIDE SEQUENCE [LARGE SCALE GENOMIC DNA]</scope>
</reference>
<feature type="transmembrane region" description="Helical" evidence="1">
    <location>
        <begin position="28"/>
        <end position="49"/>
    </location>
</feature>
<evidence type="ECO:0000256" key="1">
    <source>
        <dbReference type="SAM" id="Phobius"/>
    </source>
</evidence>
<protein>
    <recommendedName>
        <fullName evidence="4">Copper transporter</fullName>
    </recommendedName>
</protein>
<proteinExistence type="predicted"/>
<organism evidence="2 3">
    <name type="scientific">Ensete ventricosum</name>
    <name type="common">Abyssinian banana</name>
    <name type="synonym">Musa ensete</name>
    <dbReference type="NCBI Taxonomy" id="4639"/>
    <lineage>
        <taxon>Eukaryota</taxon>
        <taxon>Viridiplantae</taxon>
        <taxon>Streptophyta</taxon>
        <taxon>Embryophyta</taxon>
        <taxon>Tracheophyta</taxon>
        <taxon>Spermatophyta</taxon>
        <taxon>Magnoliopsida</taxon>
        <taxon>Liliopsida</taxon>
        <taxon>Zingiberales</taxon>
        <taxon>Musaceae</taxon>
        <taxon>Ensete</taxon>
    </lineage>
</organism>
<evidence type="ECO:0000313" key="2">
    <source>
        <dbReference type="EMBL" id="RRT38961.1"/>
    </source>
</evidence>
<keyword evidence="1" id="KW-0472">Membrane</keyword>
<evidence type="ECO:0000313" key="3">
    <source>
        <dbReference type="Proteomes" id="UP000287651"/>
    </source>
</evidence>
<keyword evidence="1" id="KW-0812">Transmembrane</keyword>
<dbReference type="EMBL" id="AMZH03020643">
    <property type="protein sequence ID" value="RRT38961.1"/>
    <property type="molecule type" value="Genomic_DNA"/>
</dbReference>
<sequence>MAKSGSLLSNLARVPPDLGEFWRECAGGGWATTVVVFLLFAWQLLRLFFSRRRHRATSRALESSPASATTIDSEEGSSAGFALDLLLPCFSSVFVGFIAIGNWEKS</sequence>
<keyword evidence="1" id="KW-1133">Transmembrane helix</keyword>
<comment type="caution">
    <text evidence="2">The sequence shown here is derived from an EMBL/GenBank/DDBJ whole genome shotgun (WGS) entry which is preliminary data.</text>
</comment>
<dbReference type="AlphaFoldDB" id="A0A426XHL0"/>
<dbReference type="Proteomes" id="UP000287651">
    <property type="component" value="Unassembled WGS sequence"/>
</dbReference>
<name>A0A426XHL0_ENSVE</name>
<gene>
    <name evidence="2" type="ORF">B296_00058040</name>
</gene>
<feature type="transmembrane region" description="Helical" evidence="1">
    <location>
        <begin position="81"/>
        <end position="103"/>
    </location>
</feature>
<accession>A0A426XHL0</accession>